<feature type="domain" description="Large ribosomal subunit protein uL6 alpha-beta" evidence="4">
    <location>
        <begin position="12"/>
        <end position="81"/>
    </location>
</feature>
<dbReference type="PRINTS" id="PR00059">
    <property type="entry name" value="RIBOSOMALL6"/>
</dbReference>
<reference evidence="5" key="1">
    <citation type="submission" date="2018-06" db="EMBL/GenBank/DDBJ databases">
        <authorList>
            <person name="Zhirakovskaya E."/>
        </authorList>
    </citation>
    <scope>NUCLEOTIDE SEQUENCE</scope>
</reference>
<dbReference type="PROSITE" id="PS00525">
    <property type="entry name" value="RIBOSOMAL_L6_1"/>
    <property type="match status" value="1"/>
</dbReference>
<evidence type="ECO:0000256" key="2">
    <source>
        <dbReference type="ARBA" id="ARBA00022980"/>
    </source>
</evidence>
<dbReference type="GO" id="GO:0003735">
    <property type="term" value="F:structural constituent of ribosome"/>
    <property type="evidence" value="ECO:0007669"/>
    <property type="project" value="InterPro"/>
</dbReference>
<comment type="similarity">
    <text evidence="1">Belongs to the universal ribosomal protein uL6 family.</text>
</comment>
<dbReference type="HAMAP" id="MF_01365_B">
    <property type="entry name" value="Ribosomal_uL6_B"/>
    <property type="match status" value="1"/>
</dbReference>
<dbReference type="GO" id="GO:0019843">
    <property type="term" value="F:rRNA binding"/>
    <property type="evidence" value="ECO:0007669"/>
    <property type="project" value="InterPro"/>
</dbReference>
<dbReference type="GO" id="GO:0002181">
    <property type="term" value="P:cytoplasmic translation"/>
    <property type="evidence" value="ECO:0007669"/>
    <property type="project" value="TreeGrafter"/>
</dbReference>
<keyword evidence="3" id="KW-0687">Ribonucleoprotein</keyword>
<dbReference type="SUPFAM" id="SSF56053">
    <property type="entry name" value="Ribosomal protein L6"/>
    <property type="match status" value="2"/>
</dbReference>
<dbReference type="EMBL" id="UOEO01000022">
    <property type="protein sequence ID" value="VAW15054.1"/>
    <property type="molecule type" value="Genomic_DNA"/>
</dbReference>
<evidence type="ECO:0000256" key="3">
    <source>
        <dbReference type="ARBA" id="ARBA00023274"/>
    </source>
</evidence>
<dbReference type="Gene3D" id="3.90.930.12">
    <property type="entry name" value="Ribosomal protein L6, alpha-beta domain"/>
    <property type="match status" value="2"/>
</dbReference>
<dbReference type="PANTHER" id="PTHR11655:SF14">
    <property type="entry name" value="LARGE RIBOSOMAL SUBUNIT PROTEIN UL6M"/>
    <property type="match status" value="1"/>
</dbReference>
<proteinExistence type="inferred from homology"/>
<dbReference type="Pfam" id="PF00347">
    <property type="entry name" value="Ribosomal_L6"/>
    <property type="match status" value="2"/>
</dbReference>
<name>A0A3B0U2N0_9ZZZZ</name>
<dbReference type="NCBIfam" id="TIGR03654">
    <property type="entry name" value="L6_bact"/>
    <property type="match status" value="1"/>
</dbReference>
<dbReference type="FunFam" id="3.90.930.12:FF:000001">
    <property type="entry name" value="50S ribosomal protein L6"/>
    <property type="match status" value="1"/>
</dbReference>
<dbReference type="InterPro" id="IPR020040">
    <property type="entry name" value="Ribosomal_uL6_a/b-dom"/>
</dbReference>
<protein>
    <submittedName>
        <fullName evidence="5">LSU ribosomal protein L6p (L9e)</fullName>
    </submittedName>
</protein>
<dbReference type="InterPro" id="IPR002358">
    <property type="entry name" value="Ribosomal_uL6_CS"/>
</dbReference>
<evidence type="ECO:0000256" key="1">
    <source>
        <dbReference type="ARBA" id="ARBA00009356"/>
    </source>
</evidence>
<dbReference type="AlphaFoldDB" id="A0A3B0U2N0"/>
<dbReference type="PIRSF" id="PIRSF002162">
    <property type="entry name" value="Ribosomal_L6"/>
    <property type="match status" value="1"/>
</dbReference>
<feature type="domain" description="Large ribosomal subunit protein uL6 alpha-beta" evidence="4">
    <location>
        <begin position="90"/>
        <end position="163"/>
    </location>
</feature>
<keyword evidence="2 5" id="KW-0689">Ribosomal protein</keyword>
<dbReference type="InterPro" id="IPR019906">
    <property type="entry name" value="Ribosomal_uL6_bac-type"/>
</dbReference>
<dbReference type="InterPro" id="IPR036789">
    <property type="entry name" value="Ribosomal_uL6-like_a/b-dom_sf"/>
</dbReference>
<gene>
    <name evidence="5" type="ORF">MNBD_ALPHA12-1244</name>
</gene>
<dbReference type="GO" id="GO:0022625">
    <property type="term" value="C:cytosolic large ribosomal subunit"/>
    <property type="evidence" value="ECO:0007669"/>
    <property type="project" value="TreeGrafter"/>
</dbReference>
<sequence>MSRTGKLPVSTEGVTVSIDAKNVTAKGAKGELSVTILDMVEVEQGENTLVFSPANDTKKAQANWGTSRALVQNIVTGVKEGFQKKLLISGVGYRAAMQGNNLKLTLGFSHDVVYQPPQGIEIKTPQPTEIVVSGADKQQVGQVAANIRQYRKPEPYKGKGVRYEDEYIFRKEGKKK</sequence>
<accession>A0A3B0U2N0</accession>
<evidence type="ECO:0000313" key="5">
    <source>
        <dbReference type="EMBL" id="VAW15054.1"/>
    </source>
</evidence>
<dbReference type="InterPro" id="IPR000702">
    <property type="entry name" value="Ribosomal_uL6-like"/>
</dbReference>
<dbReference type="PANTHER" id="PTHR11655">
    <property type="entry name" value="60S/50S RIBOSOMAL PROTEIN L6/L9"/>
    <property type="match status" value="1"/>
</dbReference>
<organism evidence="5">
    <name type="scientific">hydrothermal vent metagenome</name>
    <dbReference type="NCBI Taxonomy" id="652676"/>
    <lineage>
        <taxon>unclassified sequences</taxon>
        <taxon>metagenomes</taxon>
        <taxon>ecological metagenomes</taxon>
    </lineage>
</organism>
<evidence type="ECO:0000259" key="4">
    <source>
        <dbReference type="Pfam" id="PF00347"/>
    </source>
</evidence>